<dbReference type="SUPFAM" id="SSF47413">
    <property type="entry name" value="lambda repressor-like DNA-binding domains"/>
    <property type="match status" value="1"/>
</dbReference>
<dbReference type="Gene3D" id="1.10.260.40">
    <property type="entry name" value="lambda repressor-like DNA-binding domains"/>
    <property type="match status" value="1"/>
</dbReference>
<evidence type="ECO:0000313" key="1">
    <source>
        <dbReference type="EMBL" id="SFL19067.1"/>
    </source>
</evidence>
<sequence length="145" mass="15642">MSEEWVYPVELRREGGEWHAYTPEVPEAIASGATEAEALQEMGHALAAAVRGRIKDDMILVAPTIARAGAVSYPVRLSARLAAKASVYAAWKRSGMTKVALAERLGRSETEVRRILDPDHGTKLDQLEETAAALGGRLVVSFEAA</sequence>
<organism evidence="1 2">
    <name type="scientific">Methylorubrum salsuginis</name>
    <dbReference type="NCBI Taxonomy" id="414703"/>
    <lineage>
        <taxon>Bacteria</taxon>
        <taxon>Pseudomonadati</taxon>
        <taxon>Pseudomonadota</taxon>
        <taxon>Alphaproteobacteria</taxon>
        <taxon>Hyphomicrobiales</taxon>
        <taxon>Methylobacteriaceae</taxon>
        <taxon>Methylorubrum</taxon>
    </lineage>
</organism>
<keyword evidence="2" id="KW-1185">Reference proteome</keyword>
<dbReference type="RefSeq" id="WP_091946939.1">
    <property type="nucleotide sequence ID" value="NZ_FOSV01000010.1"/>
</dbReference>
<dbReference type="InterPro" id="IPR035069">
    <property type="entry name" value="TTHA1013/TTHA0281-like"/>
</dbReference>
<dbReference type="Proteomes" id="UP000198804">
    <property type="component" value="Unassembled WGS sequence"/>
</dbReference>
<reference evidence="2" key="1">
    <citation type="submission" date="2016-10" db="EMBL/GenBank/DDBJ databases">
        <authorList>
            <person name="Varghese N."/>
            <person name="Submissions S."/>
        </authorList>
    </citation>
    <scope>NUCLEOTIDE SEQUENCE [LARGE SCALE GENOMIC DNA]</scope>
    <source>
        <strain evidence="2">CGMCC 1.6474</strain>
    </source>
</reference>
<dbReference type="AlphaFoldDB" id="A0A1I4FQ47"/>
<dbReference type="STRING" id="414703.SAMN04488125_110121"/>
<evidence type="ECO:0000313" key="2">
    <source>
        <dbReference type="Proteomes" id="UP000198804"/>
    </source>
</evidence>
<accession>A0A1I4FQ47</accession>
<dbReference type="Gene3D" id="3.30.160.250">
    <property type="match status" value="1"/>
</dbReference>
<protein>
    <submittedName>
        <fullName evidence="1">Antitoxin HicB</fullName>
    </submittedName>
</protein>
<dbReference type="OrthoDB" id="9807959at2"/>
<dbReference type="InterPro" id="IPR010982">
    <property type="entry name" value="Lambda_DNA-bd_dom_sf"/>
</dbReference>
<name>A0A1I4FQ47_9HYPH</name>
<dbReference type="SUPFAM" id="SSF143100">
    <property type="entry name" value="TTHA1013/TTHA0281-like"/>
    <property type="match status" value="1"/>
</dbReference>
<proteinExistence type="predicted"/>
<gene>
    <name evidence="1" type="ORF">SAMN04488125_110121</name>
</gene>
<dbReference type="EMBL" id="FOSV01000010">
    <property type="protein sequence ID" value="SFL19067.1"/>
    <property type="molecule type" value="Genomic_DNA"/>
</dbReference>
<dbReference type="GO" id="GO:0003677">
    <property type="term" value="F:DNA binding"/>
    <property type="evidence" value="ECO:0007669"/>
    <property type="project" value="InterPro"/>
</dbReference>